<comment type="caution">
    <text evidence="2">The sequence shown here is derived from an EMBL/GenBank/DDBJ whole genome shotgun (WGS) entry which is preliminary data.</text>
</comment>
<feature type="compositionally biased region" description="Polar residues" evidence="1">
    <location>
        <begin position="114"/>
        <end position="130"/>
    </location>
</feature>
<keyword evidence="3" id="KW-1185">Reference proteome</keyword>
<dbReference type="EMBL" id="PDNC01000024">
    <property type="protein sequence ID" value="PGH06136.1"/>
    <property type="molecule type" value="Genomic_DNA"/>
</dbReference>
<dbReference type="OrthoDB" id="4185121at2759"/>
<dbReference type="Proteomes" id="UP000224080">
    <property type="component" value="Unassembled WGS sequence"/>
</dbReference>
<organism evidence="2 3">
    <name type="scientific">Blastomyces parvus</name>
    <dbReference type="NCBI Taxonomy" id="2060905"/>
    <lineage>
        <taxon>Eukaryota</taxon>
        <taxon>Fungi</taxon>
        <taxon>Dikarya</taxon>
        <taxon>Ascomycota</taxon>
        <taxon>Pezizomycotina</taxon>
        <taxon>Eurotiomycetes</taxon>
        <taxon>Eurotiomycetidae</taxon>
        <taxon>Onygenales</taxon>
        <taxon>Ajellomycetaceae</taxon>
        <taxon>Blastomyces</taxon>
    </lineage>
</organism>
<reference evidence="2 3" key="1">
    <citation type="submission" date="2017-10" db="EMBL/GenBank/DDBJ databases">
        <title>Comparative genomics in systemic dimorphic fungi from Ajellomycetaceae.</title>
        <authorList>
            <person name="Munoz J.F."/>
            <person name="Mcewen J.G."/>
            <person name="Clay O.K."/>
            <person name="Cuomo C.A."/>
        </authorList>
    </citation>
    <scope>NUCLEOTIDE SEQUENCE [LARGE SCALE GENOMIC DNA]</scope>
    <source>
        <strain evidence="2 3">UAMH130</strain>
    </source>
</reference>
<protein>
    <submittedName>
        <fullName evidence="2">Uncharacterized protein</fullName>
    </submittedName>
</protein>
<proteinExistence type="predicted"/>
<evidence type="ECO:0000256" key="1">
    <source>
        <dbReference type="SAM" id="MobiDB-lite"/>
    </source>
</evidence>
<feature type="region of interest" description="Disordered" evidence="1">
    <location>
        <begin position="22"/>
        <end position="147"/>
    </location>
</feature>
<dbReference type="AlphaFoldDB" id="A0A2B7XAK7"/>
<feature type="compositionally biased region" description="Low complexity" evidence="1">
    <location>
        <begin position="96"/>
        <end position="113"/>
    </location>
</feature>
<accession>A0A2B7XAK7</accession>
<feature type="compositionally biased region" description="Low complexity" evidence="1">
    <location>
        <begin position="72"/>
        <end position="89"/>
    </location>
</feature>
<name>A0A2B7XAK7_9EURO</name>
<evidence type="ECO:0000313" key="3">
    <source>
        <dbReference type="Proteomes" id="UP000224080"/>
    </source>
</evidence>
<evidence type="ECO:0000313" key="2">
    <source>
        <dbReference type="EMBL" id="PGH06136.1"/>
    </source>
</evidence>
<gene>
    <name evidence="2" type="ORF">GX51_02523</name>
</gene>
<sequence length="350" mass="37099">MARISELSKRAYGRFHSLCRSAKARIRRPGNTKPVAQEPVPEPAAMPKPAAASPSPPPTRMTAGVGRTAGTSSPSSSRSSHSPSRPMAPGAGGTPGTSRPTSSQASSSSPPRTITSGIGASPSTPSSSLDETPLDKSDNIPNIAPVTGFRLPSRKAHLVMQAHRLGPEHGLPPSAMNFHSHLACRKLNTSISLRCTATIVTGALLLKLDVAKRPINPSFHAHLQLGVLDNMVPDVSVKFASGVGGCFSRRRAGADECVFIRYPASDVEVRAAVVTDPRTKVRDMRVTLWCNLGACESPIDQKRENNAGSYHDPSLLGDGRIISPEESLYMKHFDDTSPSKFGASGRKFVG</sequence>